<proteinExistence type="predicted"/>
<reference evidence="4" key="1">
    <citation type="submission" date="2016-11" db="EMBL/GenBank/DDBJ databases">
        <authorList>
            <person name="Varghese N."/>
            <person name="Submissions S."/>
        </authorList>
    </citation>
    <scope>NUCLEOTIDE SEQUENCE [LARGE SCALE GENOMIC DNA]</scope>
    <source>
        <strain evidence="4">DSM 16219</strain>
    </source>
</reference>
<accession>A0A1M6N274</accession>
<keyword evidence="4" id="KW-1185">Reference proteome</keyword>
<dbReference type="OrthoDB" id="4075615at2"/>
<protein>
    <submittedName>
        <fullName evidence="3">Butirosin biosynthesis protein H, N-terminal</fullName>
    </submittedName>
</protein>
<evidence type="ECO:0000313" key="4">
    <source>
        <dbReference type="Proteomes" id="UP000183994"/>
    </source>
</evidence>
<dbReference type="AlphaFoldDB" id="A0A1M6N274"/>
<evidence type="ECO:0000259" key="1">
    <source>
        <dbReference type="Pfam" id="PF14399"/>
    </source>
</evidence>
<organism evidence="3 4">
    <name type="scientific">Desulfatibacillum alkenivorans DSM 16219</name>
    <dbReference type="NCBI Taxonomy" id="1121393"/>
    <lineage>
        <taxon>Bacteria</taxon>
        <taxon>Pseudomonadati</taxon>
        <taxon>Thermodesulfobacteriota</taxon>
        <taxon>Desulfobacteria</taxon>
        <taxon>Desulfobacterales</taxon>
        <taxon>Desulfatibacillaceae</taxon>
        <taxon>Desulfatibacillum</taxon>
    </lineage>
</organism>
<name>A0A1M6N274_9BACT</name>
<dbReference type="Proteomes" id="UP000183994">
    <property type="component" value="Unassembled WGS sequence"/>
</dbReference>
<feature type="domain" description="DUF4872" evidence="2">
    <location>
        <begin position="151"/>
        <end position="317"/>
    </location>
</feature>
<dbReference type="STRING" id="1121393.SAMN02745216_02485"/>
<dbReference type="Pfam" id="PF16169">
    <property type="entry name" value="DUF4872"/>
    <property type="match status" value="1"/>
</dbReference>
<sequence length="326" mass="36810">MLIQPLNVPGRHCASSGLRNLAAFHGLGWSEAMCFGLGAGLGVWYIKSKSPSRMVHVRSADIEEQFFIRIGQPLPWDKFKTPEESHDDLIAKLDSGLPVIVQTDIFYLPYYQSGTHFPGHVITVWGYDPHKQAFLVTDTERPDLIEVAYSDMAKARFCKDVFFDIKGNCMAPKTLAAPEDMGRTVREAIVFNSRVLMDPAWKMQGMEGLRTFLNELDLWAGFDDWQWAFRFAYQVFEKRGTGGGGFRLMYRDFLDESASYLPEINDLGLPQLMGDAAQAWTDLAMTCKEASEKDAADVTDIRKDLEKLLAVETAYHETALKLEKEA</sequence>
<evidence type="ECO:0000259" key="2">
    <source>
        <dbReference type="Pfam" id="PF16169"/>
    </source>
</evidence>
<evidence type="ECO:0000313" key="3">
    <source>
        <dbReference type="EMBL" id="SHJ89764.1"/>
    </source>
</evidence>
<dbReference type="Pfam" id="PF14399">
    <property type="entry name" value="BtrH_N"/>
    <property type="match status" value="1"/>
</dbReference>
<dbReference type="InterPro" id="IPR026935">
    <property type="entry name" value="BtrH_N"/>
</dbReference>
<dbReference type="InterPro" id="IPR032369">
    <property type="entry name" value="DUF4872"/>
</dbReference>
<gene>
    <name evidence="3" type="ORF">SAMN02745216_02485</name>
</gene>
<dbReference type="RefSeq" id="WP_073476188.1">
    <property type="nucleotide sequence ID" value="NZ_FQZU01000014.1"/>
</dbReference>
<dbReference type="EMBL" id="FQZU01000014">
    <property type="protein sequence ID" value="SHJ89764.1"/>
    <property type="molecule type" value="Genomic_DNA"/>
</dbReference>
<feature type="domain" description="Butirosin biosynthesis protein H N-terminal" evidence="1">
    <location>
        <begin position="12"/>
        <end position="139"/>
    </location>
</feature>